<evidence type="ECO:0000256" key="5">
    <source>
        <dbReference type="ARBA" id="ARBA00023136"/>
    </source>
</evidence>
<sequence>MAQAFDMSSASGQGPTDVMTTSNGQDFTTETVVRHDVGGTSGDAANSHIESQAESDAGFHNNAQQAFQHSGSDQTSSLHLQSTRNAFGQKGSAFQHDTATTKSDESLDTDQRAFHGFADGARPEDIPSVSNGGFNGEEGLSRRPFAVLGRQESGQESPMAEFDVEKRRSHGQTHSRPRRSRPLGQHVWDLLLWRNVRDSGAVFFVGLSLLLSLSFFSIISIFAYLSMTGLLLVAGFVVIKHVSMALQQQTSEHPFKMLLGKEVVVSPDYAHQQLDNILKPLNSTLLRVRNLYLADSLGQTLKLTVVMWMLTYLGSWFNLLTLLTIVWVVAFSGPKFYEMYKEHIDLGIHHVLDKAKDVKTKGLQILHAQLAKIRPGNRPSSATVDASVKANGAKTSVKTEKKVEKKTR</sequence>
<reference evidence="9 10" key="1">
    <citation type="journal article" date="2016" name="Nat. Commun.">
        <title>Extremotolerant tardigrade genome and improved radiotolerance of human cultured cells by tardigrade-unique protein.</title>
        <authorList>
            <person name="Hashimoto T."/>
            <person name="Horikawa D.D."/>
            <person name="Saito Y."/>
            <person name="Kuwahara H."/>
            <person name="Kozuka-Hata H."/>
            <person name="Shin-I T."/>
            <person name="Minakuchi Y."/>
            <person name="Ohishi K."/>
            <person name="Motoyama A."/>
            <person name="Aizu T."/>
            <person name="Enomoto A."/>
            <person name="Kondo K."/>
            <person name="Tanaka S."/>
            <person name="Hara Y."/>
            <person name="Koshikawa S."/>
            <person name="Sagara H."/>
            <person name="Miura T."/>
            <person name="Yokobori S."/>
            <person name="Miyagawa K."/>
            <person name="Suzuki Y."/>
            <person name="Kubo T."/>
            <person name="Oyama M."/>
            <person name="Kohara Y."/>
            <person name="Fujiyama A."/>
            <person name="Arakawa K."/>
            <person name="Katayama T."/>
            <person name="Toyoda A."/>
            <person name="Kunieda T."/>
        </authorList>
    </citation>
    <scope>NUCLEOTIDE SEQUENCE [LARGE SCALE GENOMIC DNA]</scope>
    <source>
        <strain evidence="9 10">YOKOZUNA-1</strain>
    </source>
</reference>
<feature type="compositionally biased region" description="Polar residues" evidence="7">
    <location>
        <begin position="61"/>
        <end position="79"/>
    </location>
</feature>
<evidence type="ECO:0000256" key="1">
    <source>
        <dbReference type="ARBA" id="ARBA00004477"/>
    </source>
</evidence>
<dbReference type="InterPro" id="IPR046964">
    <property type="entry name" value="RTN1-4"/>
</dbReference>
<evidence type="ECO:0000313" key="9">
    <source>
        <dbReference type="EMBL" id="GAV04207.1"/>
    </source>
</evidence>
<dbReference type="InterPro" id="IPR003388">
    <property type="entry name" value="Reticulon"/>
</dbReference>
<dbReference type="GO" id="GO:0007420">
    <property type="term" value="P:brain development"/>
    <property type="evidence" value="ECO:0007669"/>
    <property type="project" value="TreeGrafter"/>
</dbReference>
<evidence type="ECO:0000259" key="8">
    <source>
        <dbReference type="PROSITE" id="PS50845"/>
    </source>
</evidence>
<evidence type="ECO:0000256" key="4">
    <source>
        <dbReference type="ARBA" id="ARBA00022989"/>
    </source>
</evidence>
<dbReference type="Gene3D" id="1.20.5.2480">
    <property type="match status" value="1"/>
</dbReference>
<dbReference type="PANTHER" id="PTHR45799">
    <property type="entry name" value="RETICULON-LIKE PROTEIN"/>
    <property type="match status" value="1"/>
</dbReference>
<feature type="transmembrane region" description="Helical" evidence="6">
    <location>
        <begin position="305"/>
        <end position="331"/>
    </location>
</feature>
<comment type="subcellular location">
    <subcellularLocation>
        <location evidence="1 6">Endoplasmic reticulum membrane</location>
        <topology evidence="1 6">Multi-pass membrane protein</topology>
    </subcellularLocation>
</comment>
<feature type="compositionally biased region" description="Basic residues" evidence="7">
    <location>
        <begin position="167"/>
        <end position="180"/>
    </location>
</feature>
<dbReference type="GO" id="GO:0043005">
    <property type="term" value="C:neuron projection"/>
    <property type="evidence" value="ECO:0007669"/>
    <property type="project" value="TreeGrafter"/>
</dbReference>
<dbReference type="EMBL" id="BDGG01000010">
    <property type="protein sequence ID" value="GAV04207.1"/>
    <property type="molecule type" value="Genomic_DNA"/>
</dbReference>
<dbReference type="GO" id="GO:0030182">
    <property type="term" value="P:neuron differentiation"/>
    <property type="evidence" value="ECO:0007669"/>
    <property type="project" value="TreeGrafter"/>
</dbReference>
<dbReference type="GO" id="GO:0014069">
    <property type="term" value="C:postsynaptic density"/>
    <property type="evidence" value="ECO:0007669"/>
    <property type="project" value="TreeGrafter"/>
</dbReference>
<keyword evidence="4 6" id="KW-1133">Transmembrane helix</keyword>
<feature type="domain" description="Reticulon" evidence="8">
    <location>
        <begin position="187"/>
        <end position="391"/>
    </location>
</feature>
<evidence type="ECO:0000256" key="7">
    <source>
        <dbReference type="SAM" id="MobiDB-lite"/>
    </source>
</evidence>
<dbReference type="OrthoDB" id="567788at2759"/>
<keyword evidence="2 6" id="KW-0812">Transmembrane</keyword>
<dbReference type="PROSITE" id="PS50845">
    <property type="entry name" value="RETICULON"/>
    <property type="match status" value="1"/>
</dbReference>
<feature type="transmembrane region" description="Helical" evidence="6">
    <location>
        <begin position="201"/>
        <end position="225"/>
    </location>
</feature>
<evidence type="ECO:0000256" key="3">
    <source>
        <dbReference type="ARBA" id="ARBA00022824"/>
    </source>
</evidence>
<comment type="caution">
    <text evidence="9">The sequence shown here is derived from an EMBL/GenBank/DDBJ whole genome shotgun (WGS) entry which is preliminary data.</text>
</comment>
<proteinExistence type="predicted"/>
<dbReference type="Proteomes" id="UP000186922">
    <property type="component" value="Unassembled WGS sequence"/>
</dbReference>
<gene>
    <name evidence="9" type="primary">RvY_14519-1</name>
    <name evidence="9" type="synonym">RvY_14519.1</name>
    <name evidence="9" type="ORF">RvY_14519</name>
</gene>
<feature type="region of interest" description="Disordered" evidence="7">
    <location>
        <begin position="1"/>
        <end position="79"/>
    </location>
</feature>
<protein>
    <recommendedName>
        <fullName evidence="6">Reticulon-like protein</fullName>
    </recommendedName>
</protein>
<evidence type="ECO:0000313" key="10">
    <source>
        <dbReference type="Proteomes" id="UP000186922"/>
    </source>
</evidence>
<organism evidence="9 10">
    <name type="scientific">Ramazzottius varieornatus</name>
    <name type="common">Water bear</name>
    <name type="synonym">Tardigrade</name>
    <dbReference type="NCBI Taxonomy" id="947166"/>
    <lineage>
        <taxon>Eukaryota</taxon>
        <taxon>Metazoa</taxon>
        <taxon>Ecdysozoa</taxon>
        <taxon>Tardigrada</taxon>
        <taxon>Eutardigrada</taxon>
        <taxon>Parachela</taxon>
        <taxon>Hypsibioidea</taxon>
        <taxon>Ramazzottiidae</taxon>
        <taxon>Ramazzottius</taxon>
    </lineage>
</organism>
<keyword evidence="3 6" id="KW-0256">Endoplasmic reticulum</keyword>
<dbReference type="AlphaFoldDB" id="A0A1D1VRL3"/>
<accession>A0A1D1VRL3</accession>
<dbReference type="PANTHER" id="PTHR45799:SF6">
    <property type="entry name" value="RETICULON"/>
    <property type="match status" value="1"/>
</dbReference>
<evidence type="ECO:0000256" key="6">
    <source>
        <dbReference type="RuleBase" id="RU363132"/>
    </source>
</evidence>
<dbReference type="GO" id="GO:0071787">
    <property type="term" value="P:endoplasmic reticulum tubular network formation"/>
    <property type="evidence" value="ECO:0007669"/>
    <property type="project" value="TreeGrafter"/>
</dbReference>
<name>A0A1D1VRL3_RAMVA</name>
<feature type="compositionally biased region" description="Polar residues" evidence="7">
    <location>
        <begin position="1"/>
        <end position="31"/>
    </location>
</feature>
<evidence type="ECO:0000256" key="2">
    <source>
        <dbReference type="ARBA" id="ARBA00022692"/>
    </source>
</evidence>
<feature type="region of interest" description="Disordered" evidence="7">
    <location>
        <begin position="117"/>
        <end position="180"/>
    </location>
</feature>
<feature type="region of interest" description="Disordered" evidence="7">
    <location>
        <begin position="376"/>
        <end position="408"/>
    </location>
</feature>
<dbReference type="GO" id="GO:0005789">
    <property type="term" value="C:endoplasmic reticulum membrane"/>
    <property type="evidence" value="ECO:0007669"/>
    <property type="project" value="UniProtKB-SubCell"/>
</dbReference>
<dbReference type="Pfam" id="PF02453">
    <property type="entry name" value="Reticulon"/>
    <property type="match status" value="1"/>
</dbReference>
<keyword evidence="5 6" id="KW-0472">Membrane</keyword>
<keyword evidence="10" id="KW-1185">Reference proteome</keyword>
<dbReference type="STRING" id="947166.A0A1D1VRL3"/>